<proteinExistence type="predicted"/>
<dbReference type="KEGG" id="cef:CE0468"/>
<name>Q8FSC6_COREF</name>
<dbReference type="AlphaFoldDB" id="Q8FSC6"/>
<organism evidence="2 3">
    <name type="scientific">Corynebacterium efficiens (strain DSM 44549 / YS-314 / AJ 12310 / JCM 11189 / NBRC 100395)</name>
    <dbReference type="NCBI Taxonomy" id="196164"/>
    <lineage>
        <taxon>Bacteria</taxon>
        <taxon>Bacillati</taxon>
        <taxon>Actinomycetota</taxon>
        <taxon>Actinomycetes</taxon>
        <taxon>Mycobacteriales</taxon>
        <taxon>Corynebacteriaceae</taxon>
        <taxon>Corynebacterium</taxon>
    </lineage>
</organism>
<evidence type="ECO:0000313" key="2">
    <source>
        <dbReference type="EMBL" id="BAC17278.1"/>
    </source>
</evidence>
<keyword evidence="1" id="KW-0812">Transmembrane</keyword>
<feature type="transmembrane region" description="Helical" evidence="1">
    <location>
        <begin position="119"/>
        <end position="138"/>
    </location>
</feature>
<evidence type="ECO:0000313" key="3">
    <source>
        <dbReference type="Proteomes" id="UP000001409"/>
    </source>
</evidence>
<reference evidence="2 3" key="1">
    <citation type="journal article" date="2003" name="Genome Res.">
        <title>Comparative complete genome sequence analysis of the amino acid replacements responsible for the thermostability of Corynebacterium efficiens.</title>
        <authorList>
            <person name="Nishio Y."/>
            <person name="Nakamura Y."/>
            <person name="Kawarabayasi Y."/>
            <person name="Usuda Y."/>
            <person name="Kimura E."/>
            <person name="Sugimoto S."/>
            <person name="Matsui K."/>
            <person name="Yamagishi A."/>
            <person name="Kikuchi H."/>
            <person name="Ikeo K."/>
            <person name="Gojobori T."/>
        </authorList>
    </citation>
    <scope>NUCLEOTIDE SEQUENCE [LARGE SCALE GENOMIC DNA]</scope>
    <source>
        <strain evidence="3">DSM 44549 / YS-314 / AJ 12310 / JCM 11189 / NBRC 100395</strain>
    </source>
</reference>
<dbReference type="InterPro" id="IPR025323">
    <property type="entry name" value="DUF4229"/>
</dbReference>
<dbReference type="eggNOG" id="ENOG50347WD">
    <property type="taxonomic scope" value="Bacteria"/>
</dbReference>
<protein>
    <recommendedName>
        <fullName evidence="4">DUF4229 domain-containing protein</fullName>
    </recommendedName>
</protein>
<dbReference type="Pfam" id="PF14012">
    <property type="entry name" value="DUF4229"/>
    <property type="match status" value="1"/>
</dbReference>
<keyword evidence="3" id="KW-1185">Reference proteome</keyword>
<feature type="transmembrane region" description="Helical" evidence="1">
    <location>
        <begin position="88"/>
        <end position="113"/>
    </location>
</feature>
<dbReference type="Proteomes" id="UP000001409">
    <property type="component" value="Chromosome"/>
</dbReference>
<sequence>MDGLNAIHTRTTAAMMSSINRSRPTVLLLVDVVDIHNTENTCRSNNRLLLRIRESRRGLSRVNGVSEPISIQPPELDQQVQRTARKNVVIYGAARILLVVVLTAIIHGIALLISSPVPLLISAMLALIVAFPLSMLIFDKLRMNASAALAEWDAQRKAHKEWVQRELADR</sequence>
<keyword evidence="1" id="KW-1133">Transmembrane helix</keyword>
<evidence type="ECO:0000256" key="1">
    <source>
        <dbReference type="SAM" id="Phobius"/>
    </source>
</evidence>
<dbReference type="EMBL" id="BA000035">
    <property type="protein sequence ID" value="BAC17278.1"/>
    <property type="molecule type" value="Genomic_DNA"/>
</dbReference>
<dbReference type="HOGENOM" id="CLU_1568097_0_0_11"/>
<accession>Q8FSC6</accession>
<keyword evidence="1" id="KW-0472">Membrane</keyword>
<dbReference type="STRING" id="196164.gene:10740866"/>
<evidence type="ECO:0008006" key="4">
    <source>
        <dbReference type="Google" id="ProtNLM"/>
    </source>
</evidence>